<comment type="caution">
    <text evidence="2">The sequence shown here is derived from an EMBL/GenBank/DDBJ whole genome shotgun (WGS) entry which is preliminary data.</text>
</comment>
<evidence type="ECO:0000313" key="2">
    <source>
        <dbReference type="EMBL" id="GAA4022557.1"/>
    </source>
</evidence>
<organism evidence="2 3">
    <name type="scientific">Actimicrobium antarcticum</name>
    <dbReference type="NCBI Taxonomy" id="1051899"/>
    <lineage>
        <taxon>Bacteria</taxon>
        <taxon>Pseudomonadati</taxon>
        <taxon>Pseudomonadota</taxon>
        <taxon>Betaproteobacteria</taxon>
        <taxon>Burkholderiales</taxon>
        <taxon>Oxalobacteraceae</taxon>
        <taxon>Actimicrobium</taxon>
    </lineage>
</organism>
<sequence length="251" mass="27204">MLSSLALRRLAATTLLLGTILPASAQHAAPKRQFSLPPSADLAYSIRARQSGLSLNGEAKLTWRNSAGKFSIATETRSALVGKIVEANSEGSVDAFGLAPATFIEKRWRKEATTTTFDRATKTITFVPAATSYPLLGGEQDRNSAIWQLIAVARANPTAFKANSDWDFFVAGARDAEPWLFKVSGEEKMATALGEQRAVHITRAPPPDSKGQQLDIWLAPGLEWYPVKLRFSDADGDFIEQSLEKIGKVAG</sequence>
<feature type="signal peptide" evidence="1">
    <location>
        <begin position="1"/>
        <end position="25"/>
    </location>
</feature>
<name>A0ABP7T8B4_9BURK</name>
<keyword evidence="3" id="KW-1185">Reference proteome</keyword>
<reference evidence="3" key="1">
    <citation type="journal article" date="2019" name="Int. J. Syst. Evol. Microbiol.">
        <title>The Global Catalogue of Microorganisms (GCM) 10K type strain sequencing project: providing services to taxonomists for standard genome sequencing and annotation.</title>
        <authorList>
            <consortium name="The Broad Institute Genomics Platform"/>
            <consortium name="The Broad Institute Genome Sequencing Center for Infectious Disease"/>
            <person name="Wu L."/>
            <person name="Ma J."/>
        </authorList>
    </citation>
    <scope>NUCLEOTIDE SEQUENCE [LARGE SCALE GENOMIC DNA]</scope>
    <source>
        <strain evidence="3">JCM 16673</strain>
    </source>
</reference>
<dbReference type="EMBL" id="BAAAZE010000008">
    <property type="protein sequence ID" value="GAA4022557.1"/>
    <property type="molecule type" value="Genomic_DNA"/>
</dbReference>
<evidence type="ECO:0000313" key="3">
    <source>
        <dbReference type="Proteomes" id="UP001501353"/>
    </source>
</evidence>
<keyword evidence="1" id="KW-0732">Signal</keyword>
<dbReference type="Proteomes" id="UP001501353">
    <property type="component" value="Unassembled WGS sequence"/>
</dbReference>
<gene>
    <name evidence="2" type="ORF">GCM10022212_19730</name>
</gene>
<dbReference type="RefSeq" id="WP_344763132.1">
    <property type="nucleotide sequence ID" value="NZ_BAAAZE010000008.1"/>
</dbReference>
<feature type="chain" id="PRO_5045509999" description="DUF3108 domain-containing protein" evidence="1">
    <location>
        <begin position="26"/>
        <end position="251"/>
    </location>
</feature>
<dbReference type="InterPro" id="IPR021457">
    <property type="entry name" value="DUF3108"/>
</dbReference>
<evidence type="ECO:0008006" key="4">
    <source>
        <dbReference type="Google" id="ProtNLM"/>
    </source>
</evidence>
<evidence type="ECO:0000256" key="1">
    <source>
        <dbReference type="SAM" id="SignalP"/>
    </source>
</evidence>
<dbReference type="Pfam" id="PF11306">
    <property type="entry name" value="DUF3108"/>
    <property type="match status" value="1"/>
</dbReference>
<protein>
    <recommendedName>
        <fullName evidence="4">DUF3108 domain-containing protein</fullName>
    </recommendedName>
</protein>
<accession>A0ABP7T8B4</accession>
<proteinExistence type="predicted"/>